<dbReference type="InterPro" id="IPR045258">
    <property type="entry name" value="ACAP1/2/3-like"/>
</dbReference>
<dbReference type="Pfam" id="PF01412">
    <property type="entry name" value="ArfGap"/>
    <property type="match status" value="1"/>
</dbReference>
<dbReference type="GO" id="GO:0008270">
    <property type="term" value="F:zinc ion binding"/>
    <property type="evidence" value="ECO:0007669"/>
    <property type="project" value="UniProtKB-KW"/>
</dbReference>
<sequence>MDYKLKTNRWSRYSGLWVMGYGFFQWCICQAENEADRTDWPHYGILHLENKNSAVSLAKWASLNLVILPCIECSGVHRNLGVHISKVRSITLDVKVSEPAFMELFRNLGNAYCNSMFEGLLLLDDERVAESNVPMKPCSTDAFQYKQKYIQAKVSSFGSISRFIYESL</sequence>
<reference evidence="6 7" key="1">
    <citation type="submission" date="2024-01" db="EMBL/GenBank/DDBJ databases">
        <title>The genomes of 5 underutilized Papilionoideae crops provide insights into root nodulation and disease resistanc.</title>
        <authorList>
            <person name="Yuan L."/>
        </authorList>
    </citation>
    <scope>NUCLEOTIDE SEQUENCE [LARGE SCALE GENOMIC DNA]</scope>
    <source>
        <strain evidence="6">ZHUSHIDOU_FW_LH</strain>
        <tissue evidence="6">Leaf</tissue>
    </source>
</reference>
<gene>
    <name evidence="6" type="ORF">RIF29_38794</name>
</gene>
<evidence type="ECO:0000313" key="6">
    <source>
        <dbReference type="EMBL" id="KAK7243979.1"/>
    </source>
</evidence>
<dbReference type="PANTHER" id="PTHR23180:SF244">
    <property type="entry name" value="ADP-RIBOSYLATION FACTOR GTPASE-ACTIVATING PROTEIN AGD2"/>
    <property type="match status" value="1"/>
</dbReference>
<dbReference type="GO" id="GO:0005096">
    <property type="term" value="F:GTPase activator activity"/>
    <property type="evidence" value="ECO:0007669"/>
    <property type="project" value="InterPro"/>
</dbReference>
<keyword evidence="2 4" id="KW-0863">Zinc-finger</keyword>
<evidence type="ECO:0000313" key="7">
    <source>
        <dbReference type="Proteomes" id="UP001372338"/>
    </source>
</evidence>
<protein>
    <recommendedName>
        <fullName evidence="5">Arf-GAP domain-containing protein</fullName>
    </recommendedName>
</protein>
<dbReference type="Gene3D" id="1.10.220.150">
    <property type="entry name" value="Arf GTPase activating protein"/>
    <property type="match status" value="1"/>
</dbReference>
<accession>A0AAN9DZY5</accession>
<name>A0AAN9DZY5_CROPI</name>
<keyword evidence="3" id="KW-0862">Zinc</keyword>
<proteinExistence type="predicted"/>
<evidence type="ECO:0000256" key="3">
    <source>
        <dbReference type="ARBA" id="ARBA00022833"/>
    </source>
</evidence>
<dbReference type="InterPro" id="IPR037278">
    <property type="entry name" value="ARFGAP/RecO"/>
</dbReference>
<keyword evidence="1" id="KW-0479">Metal-binding</keyword>
<organism evidence="6 7">
    <name type="scientific">Crotalaria pallida</name>
    <name type="common">Smooth rattlebox</name>
    <name type="synonym">Crotalaria striata</name>
    <dbReference type="NCBI Taxonomy" id="3830"/>
    <lineage>
        <taxon>Eukaryota</taxon>
        <taxon>Viridiplantae</taxon>
        <taxon>Streptophyta</taxon>
        <taxon>Embryophyta</taxon>
        <taxon>Tracheophyta</taxon>
        <taxon>Spermatophyta</taxon>
        <taxon>Magnoliopsida</taxon>
        <taxon>eudicotyledons</taxon>
        <taxon>Gunneridae</taxon>
        <taxon>Pentapetalae</taxon>
        <taxon>rosids</taxon>
        <taxon>fabids</taxon>
        <taxon>Fabales</taxon>
        <taxon>Fabaceae</taxon>
        <taxon>Papilionoideae</taxon>
        <taxon>50 kb inversion clade</taxon>
        <taxon>genistoids sensu lato</taxon>
        <taxon>core genistoids</taxon>
        <taxon>Crotalarieae</taxon>
        <taxon>Crotalaria</taxon>
    </lineage>
</organism>
<dbReference type="Proteomes" id="UP001372338">
    <property type="component" value="Unassembled WGS sequence"/>
</dbReference>
<evidence type="ECO:0000256" key="2">
    <source>
        <dbReference type="ARBA" id="ARBA00022771"/>
    </source>
</evidence>
<evidence type="ECO:0000256" key="1">
    <source>
        <dbReference type="ARBA" id="ARBA00022723"/>
    </source>
</evidence>
<dbReference type="AlphaFoldDB" id="A0AAN9DZY5"/>
<comment type="caution">
    <text evidence="6">The sequence shown here is derived from an EMBL/GenBank/DDBJ whole genome shotgun (WGS) entry which is preliminary data.</text>
</comment>
<keyword evidence="7" id="KW-1185">Reference proteome</keyword>
<dbReference type="PANTHER" id="PTHR23180">
    <property type="entry name" value="CENTAURIN/ARF"/>
    <property type="match status" value="1"/>
</dbReference>
<dbReference type="InterPro" id="IPR038508">
    <property type="entry name" value="ArfGAP_dom_sf"/>
</dbReference>
<dbReference type="SMART" id="SM00105">
    <property type="entry name" value="ArfGap"/>
    <property type="match status" value="1"/>
</dbReference>
<evidence type="ECO:0000259" key="5">
    <source>
        <dbReference type="PROSITE" id="PS50115"/>
    </source>
</evidence>
<dbReference type="PROSITE" id="PS50115">
    <property type="entry name" value="ARFGAP"/>
    <property type="match status" value="1"/>
</dbReference>
<dbReference type="EMBL" id="JAYWIO010000008">
    <property type="protein sequence ID" value="KAK7243979.1"/>
    <property type="molecule type" value="Genomic_DNA"/>
</dbReference>
<dbReference type="InterPro" id="IPR001164">
    <property type="entry name" value="ArfGAP_dom"/>
</dbReference>
<dbReference type="SUPFAM" id="SSF57863">
    <property type="entry name" value="ArfGap/RecO-like zinc finger"/>
    <property type="match status" value="1"/>
</dbReference>
<evidence type="ECO:0000256" key="4">
    <source>
        <dbReference type="PROSITE-ProRule" id="PRU00288"/>
    </source>
</evidence>
<feature type="domain" description="Arf-GAP" evidence="5">
    <location>
        <begin position="59"/>
        <end position="153"/>
    </location>
</feature>